<dbReference type="PROSITE" id="PS51898">
    <property type="entry name" value="TYR_RECOMBINASE"/>
    <property type="match status" value="1"/>
</dbReference>
<feature type="domain" description="Tyr recombinase" evidence="10">
    <location>
        <begin position="117"/>
        <end position="301"/>
    </location>
</feature>
<evidence type="ECO:0000259" key="11">
    <source>
        <dbReference type="PROSITE" id="PS51900"/>
    </source>
</evidence>
<dbReference type="InterPro" id="IPR044068">
    <property type="entry name" value="CB"/>
</dbReference>
<feature type="domain" description="Core-binding (CB)" evidence="11">
    <location>
        <begin position="12"/>
        <end position="96"/>
    </location>
</feature>
<reference evidence="13" key="1">
    <citation type="submission" date="2015-04" db="EMBL/GenBank/DDBJ databases">
        <authorList>
            <person name="Mushtaq Mamoona"/>
        </authorList>
    </citation>
    <scope>NUCLEOTIDE SEQUENCE [LARGE SCALE GENOMIC DNA]</scope>
    <source>
        <strain evidence="13">AN4859/03</strain>
    </source>
</reference>
<dbReference type="SUPFAM" id="SSF56349">
    <property type="entry name" value="DNA breaking-rejoining enzymes"/>
    <property type="match status" value="1"/>
</dbReference>
<dbReference type="GO" id="GO:0005737">
    <property type="term" value="C:cytoplasm"/>
    <property type="evidence" value="ECO:0007669"/>
    <property type="project" value="UniProtKB-SubCell"/>
</dbReference>
<comment type="subcellular location">
    <subcellularLocation>
        <location evidence="1">Cytoplasm</location>
    </subcellularLocation>
</comment>
<evidence type="ECO:0000259" key="10">
    <source>
        <dbReference type="PROSITE" id="PS51898"/>
    </source>
</evidence>
<dbReference type="GO" id="GO:0006310">
    <property type="term" value="P:DNA recombination"/>
    <property type="evidence" value="ECO:0007669"/>
    <property type="project" value="UniProtKB-KW"/>
</dbReference>
<dbReference type="OrthoDB" id="9801717at2"/>
<dbReference type="GO" id="GO:0003677">
    <property type="term" value="F:DNA binding"/>
    <property type="evidence" value="ECO:0007669"/>
    <property type="project" value="UniProtKB-UniRule"/>
</dbReference>
<dbReference type="Gene3D" id="1.10.443.10">
    <property type="entry name" value="Intergrase catalytic core"/>
    <property type="match status" value="1"/>
</dbReference>
<dbReference type="GO" id="GO:0015074">
    <property type="term" value="P:DNA integration"/>
    <property type="evidence" value="ECO:0007669"/>
    <property type="project" value="UniProtKB-KW"/>
</dbReference>
<dbReference type="PANTHER" id="PTHR30349:SF77">
    <property type="entry name" value="TYROSINE RECOMBINASE XERC"/>
    <property type="match status" value="1"/>
</dbReference>
<evidence type="ECO:0000256" key="5">
    <source>
        <dbReference type="ARBA" id="ARBA00022908"/>
    </source>
</evidence>
<dbReference type="GO" id="GO:0007059">
    <property type="term" value="P:chromosome segregation"/>
    <property type="evidence" value="ECO:0007669"/>
    <property type="project" value="UniProtKB-KW"/>
</dbReference>
<keyword evidence="5" id="KW-0229">DNA integration</keyword>
<evidence type="ECO:0000256" key="9">
    <source>
        <dbReference type="PROSITE-ProRule" id="PRU01248"/>
    </source>
</evidence>
<protein>
    <submittedName>
        <fullName evidence="12">Tyrosine recombinase XerD</fullName>
    </submittedName>
</protein>
<evidence type="ECO:0000256" key="6">
    <source>
        <dbReference type="ARBA" id="ARBA00023125"/>
    </source>
</evidence>
<evidence type="ECO:0000313" key="12">
    <source>
        <dbReference type="EMBL" id="CRF33277.1"/>
    </source>
</evidence>
<dbReference type="InterPro" id="IPR013762">
    <property type="entry name" value="Integrase-like_cat_sf"/>
</dbReference>
<dbReference type="Proteomes" id="UP000043763">
    <property type="component" value="Unassembled WGS sequence"/>
</dbReference>
<dbReference type="Pfam" id="PF02899">
    <property type="entry name" value="Phage_int_SAM_1"/>
    <property type="match status" value="1"/>
</dbReference>
<keyword evidence="6 9" id="KW-0238">DNA-binding</keyword>
<accession>A0A0G4K709</accession>
<keyword evidence="7" id="KW-0233">DNA recombination</keyword>
<keyword evidence="2" id="KW-0963">Cytoplasm</keyword>
<dbReference type="InterPro" id="IPR002104">
    <property type="entry name" value="Integrase_catalytic"/>
</dbReference>
<evidence type="ECO:0000256" key="3">
    <source>
        <dbReference type="ARBA" id="ARBA00022618"/>
    </source>
</evidence>
<proteinExistence type="predicted"/>
<sequence length="309" mass="36577">MNMQNDYVFNDEKIYILLEEFSDYLQTLNFAAHTINSYNKDLKEYFQFLHNKNIPLDEANHYTVRDYLTFLKEKSLTNSTMSRHLSSIKKFYKYLIRNGYSDKNRIVDMKSPKREEHIAKFLSIEDIDNILAIDDEGDFTLIRDKMMALFMYAIGLRVSELASLKLSMIKKGSETLRICGKGSKVRDIPILPIIYDNWDIYMEKRRIIQREYSENNDYLFINRFGKPISDRSIRTSMKRLIRNANISIDFSPHTLRHTFATHLLNNDAEIRGVQELLGHETIATTQRYTHVTNSRLFEVYNKFHPHSNN</sequence>
<keyword evidence="13" id="KW-1185">Reference proteome</keyword>
<gene>
    <name evidence="12" type="ORF">BRSU_1341</name>
</gene>
<evidence type="ECO:0000256" key="4">
    <source>
        <dbReference type="ARBA" id="ARBA00022829"/>
    </source>
</evidence>
<dbReference type="AlphaFoldDB" id="A0A0G4K709"/>
<dbReference type="InterPro" id="IPR011010">
    <property type="entry name" value="DNA_brk_join_enz"/>
</dbReference>
<keyword evidence="3" id="KW-0132">Cell division</keyword>
<evidence type="ECO:0000313" key="13">
    <source>
        <dbReference type="Proteomes" id="UP000043763"/>
    </source>
</evidence>
<dbReference type="Gene3D" id="1.10.150.130">
    <property type="match status" value="1"/>
</dbReference>
<dbReference type="PANTHER" id="PTHR30349">
    <property type="entry name" value="PHAGE INTEGRASE-RELATED"/>
    <property type="match status" value="1"/>
</dbReference>
<keyword evidence="4" id="KW-0159">Chromosome partition</keyword>
<dbReference type="GO" id="GO:0051301">
    <property type="term" value="P:cell division"/>
    <property type="evidence" value="ECO:0007669"/>
    <property type="project" value="UniProtKB-KW"/>
</dbReference>
<evidence type="ECO:0000256" key="8">
    <source>
        <dbReference type="ARBA" id="ARBA00023306"/>
    </source>
</evidence>
<dbReference type="InterPro" id="IPR050090">
    <property type="entry name" value="Tyrosine_recombinase_XerCD"/>
</dbReference>
<dbReference type="PROSITE" id="PS51900">
    <property type="entry name" value="CB"/>
    <property type="match status" value="1"/>
</dbReference>
<dbReference type="Pfam" id="PF00589">
    <property type="entry name" value="Phage_integrase"/>
    <property type="match status" value="1"/>
</dbReference>
<dbReference type="InterPro" id="IPR010998">
    <property type="entry name" value="Integrase_recombinase_N"/>
</dbReference>
<dbReference type="RefSeq" id="WP_048594485.1">
    <property type="nucleotide sequence ID" value="NZ_CVLB01000001.1"/>
</dbReference>
<name>A0A0G4K709_9SPIR</name>
<evidence type="ECO:0000256" key="1">
    <source>
        <dbReference type="ARBA" id="ARBA00004496"/>
    </source>
</evidence>
<keyword evidence="8" id="KW-0131">Cell cycle</keyword>
<organism evidence="12 13">
    <name type="scientific">Brachyspira suanatina</name>
    <dbReference type="NCBI Taxonomy" id="381802"/>
    <lineage>
        <taxon>Bacteria</taxon>
        <taxon>Pseudomonadati</taxon>
        <taxon>Spirochaetota</taxon>
        <taxon>Spirochaetia</taxon>
        <taxon>Brachyspirales</taxon>
        <taxon>Brachyspiraceae</taxon>
        <taxon>Brachyspira</taxon>
    </lineage>
</organism>
<evidence type="ECO:0000256" key="2">
    <source>
        <dbReference type="ARBA" id="ARBA00022490"/>
    </source>
</evidence>
<dbReference type="EMBL" id="CVLB01000001">
    <property type="protein sequence ID" value="CRF33277.1"/>
    <property type="molecule type" value="Genomic_DNA"/>
</dbReference>
<evidence type="ECO:0000256" key="7">
    <source>
        <dbReference type="ARBA" id="ARBA00023172"/>
    </source>
</evidence>
<dbReference type="InterPro" id="IPR004107">
    <property type="entry name" value="Integrase_SAM-like_N"/>
</dbReference>